<proteinExistence type="predicted"/>
<evidence type="ECO:0000313" key="2">
    <source>
        <dbReference type="EMBL" id="OIT21334.1"/>
    </source>
</evidence>
<organism evidence="2 3">
    <name type="scientific">Nicotiana attenuata</name>
    <name type="common">Coyote tobacco</name>
    <dbReference type="NCBI Taxonomy" id="49451"/>
    <lineage>
        <taxon>Eukaryota</taxon>
        <taxon>Viridiplantae</taxon>
        <taxon>Streptophyta</taxon>
        <taxon>Embryophyta</taxon>
        <taxon>Tracheophyta</taxon>
        <taxon>Spermatophyta</taxon>
        <taxon>Magnoliopsida</taxon>
        <taxon>eudicotyledons</taxon>
        <taxon>Gunneridae</taxon>
        <taxon>Pentapetalae</taxon>
        <taxon>asterids</taxon>
        <taxon>lamiids</taxon>
        <taxon>Solanales</taxon>
        <taxon>Solanaceae</taxon>
        <taxon>Nicotianoideae</taxon>
        <taxon>Nicotianeae</taxon>
        <taxon>Nicotiana</taxon>
    </lineage>
</organism>
<gene>
    <name evidence="2" type="ORF">A4A49_34672</name>
</gene>
<dbReference type="EMBL" id="MJEQ01004413">
    <property type="protein sequence ID" value="OIT21334.1"/>
    <property type="molecule type" value="Genomic_DNA"/>
</dbReference>
<evidence type="ECO:0000313" key="3">
    <source>
        <dbReference type="Proteomes" id="UP000187609"/>
    </source>
</evidence>
<sequence>MSGSLRKRANTGSSEVASSSCIGGRRAPPPYPVKEEAERIDPDADVVPGCKYGILAVPTHARNWCRTFVPAVCPDPEVGIEYGKLVRKYSVIYNNIRYLGFESLFRPGESVNVNIVKEFYANWQLEASLDAVYEVKVRDKMIPFSSWVIYQIMGFTEHSHKMFQRFLHWPPILILDASCVARILLPHGRGMLMSSTKT</sequence>
<protein>
    <submittedName>
        <fullName evidence="2">Uncharacterized protein</fullName>
    </submittedName>
</protein>
<accession>A0A1J6JW35</accession>
<dbReference type="Gramene" id="OIT21334">
    <property type="protein sequence ID" value="OIT21334"/>
    <property type="gene ID" value="A4A49_34672"/>
</dbReference>
<name>A0A1J6JW35_NICAT</name>
<feature type="region of interest" description="Disordered" evidence="1">
    <location>
        <begin position="1"/>
        <end position="33"/>
    </location>
</feature>
<evidence type="ECO:0000256" key="1">
    <source>
        <dbReference type="SAM" id="MobiDB-lite"/>
    </source>
</evidence>
<reference evidence="2" key="1">
    <citation type="submission" date="2016-11" db="EMBL/GenBank/DDBJ databases">
        <title>The genome of Nicotiana attenuata.</title>
        <authorList>
            <person name="Xu S."/>
            <person name="Brockmoeller T."/>
            <person name="Gaquerel E."/>
            <person name="Navarro A."/>
            <person name="Kuhl H."/>
            <person name="Gase K."/>
            <person name="Ling Z."/>
            <person name="Zhou W."/>
            <person name="Kreitzer C."/>
            <person name="Stanke M."/>
            <person name="Tang H."/>
            <person name="Lyons E."/>
            <person name="Pandey P."/>
            <person name="Pandey S.P."/>
            <person name="Timmermann B."/>
            <person name="Baldwin I.T."/>
        </authorList>
    </citation>
    <scope>NUCLEOTIDE SEQUENCE [LARGE SCALE GENOMIC DNA]</scope>
    <source>
        <strain evidence="2">UT</strain>
    </source>
</reference>
<dbReference type="Proteomes" id="UP000187609">
    <property type="component" value="Unassembled WGS sequence"/>
</dbReference>
<keyword evidence="3" id="KW-1185">Reference proteome</keyword>
<feature type="compositionally biased region" description="Polar residues" evidence="1">
    <location>
        <begin position="10"/>
        <end position="21"/>
    </location>
</feature>
<comment type="caution">
    <text evidence="2">The sequence shown here is derived from an EMBL/GenBank/DDBJ whole genome shotgun (WGS) entry which is preliminary data.</text>
</comment>
<dbReference type="AlphaFoldDB" id="A0A1J6JW35"/>